<dbReference type="GO" id="GO:0048038">
    <property type="term" value="F:quinone binding"/>
    <property type="evidence" value="ECO:0007669"/>
    <property type="project" value="TreeGrafter"/>
</dbReference>
<keyword evidence="8" id="KW-0560">Oxidoreductase</keyword>
<dbReference type="PRINTS" id="PR00080">
    <property type="entry name" value="SDRFAMILY"/>
</dbReference>
<dbReference type="PROSITE" id="PS00061">
    <property type="entry name" value="ADH_SHORT"/>
    <property type="match status" value="1"/>
</dbReference>
<dbReference type="InterPro" id="IPR002347">
    <property type="entry name" value="SDR_fam"/>
</dbReference>
<protein>
    <recommendedName>
        <fullName evidence="20">(3R)-3-hydroxyacyl-CoA dehydrogenase</fullName>
        <ecNumber evidence="19">1.1.1.239</ecNumber>
        <ecNumber evidence="4">1.1.1.n12</ecNumber>
    </recommendedName>
    <alternativeName>
        <fullName evidence="22">17-beta-hydroxysteroid dehydrogenase 8</fullName>
    </alternativeName>
    <alternativeName>
        <fullName evidence="21">3-ketoacyl-[acyl-carrier-protein] reductase alpha subunit</fullName>
    </alternativeName>
    <alternativeName>
        <fullName evidence="24">3-oxoacyl-[acyl-carrier-protein] reductase</fullName>
    </alternativeName>
    <alternativeName>
        <fullName evidence="25">Estradiol 17-beta-dehydrogenase 8</fullName>
    </alternativeName>
    <alternativeName>
        <fullName evidence="23">Testosterone 17-beta-dehydrogenase 8</fullName>
    </alternativeName>
</protein>
<evidence type="ECO:0000256" key="14">
    <source>
        <dbReference type="ARBA" id="ARBA00049069"/>
    </source>
</evidence>
<dbReference type="InterPro" id="IPR036291">
    <property type="entry name" value="NAD(P)-bd_dom_sf"/>
</dbReference>
<proteinExistence type="evidence at transcript level"/>
<comment type="catalytic activity">
    <reaction evidence="17">
        <text>a (3R)-3-hydroxyacyl-CoA + NAD(+) = a 3-oxoacyl-CoA + NADH + H(+)</text>
        <dbReference type="Rhea" id="RHEA:32711"/>
        <dbReference type="ChEBI" id="CHEBI:15378"/>
        <dbReference type="ChEBI" id="CHEBI:57319"/>
        <dbReference type="ChEBI" id="CHEBI:57540"/>
        <dbReference type="ChEBI" id="CHEBI:57945"/>
        <dbReference type="ChEBI" id="CHEBI:90726"/>
        <dbReference type="EC" id="1.1.1.n12"/>
    </reaction>
    <physiologicalReaction direction="left-to-right" evidence="17">
        <dbReference type="Rhea" id="RHEA:32712"/>
    </physiologicalReaction>
</comment>
<dbReference type="GO" id="GO:0008210">
    <property type="term" value="P:estrogen metabolic process"/>
    <property type="evidence" value="ECO:0007669"/>
    <property type="project" value="UniProtKB-ARBA"/>
</dbReference>
<dbReference type="PANTHER" id="PTHR42760">
    <property type="entry name" value="SHORT-CHAIN DEHYDROGENASES/REDUCTASES FAMILY MEMBER"/>
    <property type="match status" value="1"/>
</dbReference>
<dbReference type="AlphaFoldDB" id="A0A0K8R5F3"/>
<dbReference type="Pfam" id="PF13561">
    <property type="entry name" value="adh_short_C2"/>
    <property type="match status" value="1"/>
</dbReference>
<dbReference type="GO" id="GO:0004303">
    <property type="term" value="F:estradiol 17-beta-dehydrogenase [NAD(P)+] activity"/>
    <property type="evidence" value="ECO:0007669"/>
    <property type="project" value="UniProtKB-EC"/>
</dbReference>
<evidence type="ECO:0000256" key="21">
    <source>
        <dbReference type="ARBA" id="ARBA00077835"/>
    </source>
</evidence>
<evidence type="ECO:0000313" key="27">
    <source>
        <dbReference type="EMBL" id="JAA66390.1"/>
    </source>
</evidence>
<keyword evidence="11" id="KW-0496">Mitochondrion</keyword>
<evidence type="ECO:0000256" key="23">
    <source>
        <dbReference type="ARBA" id="ARBA00081936"/>
    </source>
</evidence>
<comment type="catalytic activity">
    <reaction evidence="16">
        <text>17beta-hydroxy-5alpha-androstan-3-one + NAD(+) = 5alpha-androstan-3,17-dione + NADH + H(+)</text>
        <dbReference type="Rhea" id="RHEA:41992"/>
        <dbReference type="ChEBI" id="CHEBI:15378"/>
        <dbReference type="ChEBI" id="CHEBI:15994"/>
        <dbReference type="ChEBI" id="CHEBI:16330"/>
        <dbReference type="ChEBI" id="CHEBI:57540"/>
        <dbReference type="ChEBI" id="CHEBI:57945"/>
    </reaction>
    <physiologicalReaction direction="left-to-right" evidence="16">
        <dbReference type="Rhea" id="RHEA:41993"/>
    </physiologicalReaction>
</comment>
<keyword evidence="26" id="KW-0812">Transmembrane</keyword>
<sequence>MECRRPDICPAYINVVSFFLCCFTFFGLAVFCYYLVLYLLSSLVSNMLHVPLLSRVLVCSLLYCLSNSINADEPELESKVILPKEVEDVKRLKGPLLAGKVAIVTGGASGIGRSVCQVLDREGAHVIIADINDTGSQETLKLLNGKNHTAIHTDISVRGNVTYLFTQVEEKYGTIDIVVNSAGIVHLPSLVTNVSEAVFDKVMSVNLYGTFLVTQTAVRMMLKKENATGRTILNIASVSGRGGRRYLSAYSASKGAVISFTKSVALEVALKGIRVNTILPGFTDTPMTQGTPNATRQAIIAEIPMGRIAKPLEMAETIVFMCGPRSTYMIGSAVLVSGGTFL</sequence>
<evidence type="ECO:0000256" key="3">
    <source>
        <dbReference type="ARBA" id="ARBA00006484"/>
    </source>
</evidence>
<evidence type="ECO:0000256" key="19">
    <source>
        <dbReference type="ARBA" id="ARBA00066822"/>
    </source>
</evidence>
<name>A0A0K8R5F3_IXORI</name>
<evidence type="ECO:0000256" key="11">
    <source>
        <dbReference type="ARBA" id="ARBA00023128"/>
    </source>
</evidence>
<evidence type="ECO:0000256" key="18">
    <source>
        <dbReference type="ARBA" id="ARBA00065174"/>
    </source>
</evidence>
<dbReference type="EC" id="1.1.1.239" evidence="19"/>
<evidence type="ECO:0000256" key="2">
    <source>
        <dbReference type="ARBA" id="ARBA00005194"/>
    </source>
</evidence>
<evidence type="ECO:0000256" key="15">
    <source>
        <dbReference type="ARBA" id="ARBA00050232"/>
    </source>
</evidence>
<dbReference type="SUPFAM" id="SSF51735">
    <property type="entry name" value="NAD(P)-binding Rossmann-fold domains"/>
    <property type="match status" value="1"/>
</dbReference>
<dbReference type="EMBL" id="GADI01007418">
    <property type="protein sequence ID" value="JAA66390.1"/>
    <property type="molecule type" value="mRNA"/>
</dbReference>
<keyword evidence="26" id="KW-1133">Transmembrane helix</keyword>
<comment type="pathway">
    <text evidence="13">Steroid biosynthesis; estrogen biosynthesis.</text>
</comment>
<evidence type="ECO:0000256" key="10">
    <source>
        <dbReference type="ARBA" id="ARBA00023098"/>
    </source>
</evidence>
<comment type="catalytic activity">
    <reaction evidence="14">
        <text>17beta-estradiol + NAD(+) = estrone + NADH + H(+)</text>
        <dbReference type="Rhea" id="RHEA:24612"/>
        <dbReference type="ChEBI" id="CHEBI:15378"/>
        <dbReference type="ChEBI" id="CHEBI:16469"/>
        <dbReference type="ChEBI" id="CHEBI:17263"/>
        <dbReference type="ChEBI" id="CHEBI:57540"/>
        <dbReference type="ChEBI" id="CHEBI:57945"/>
        <dbReference type="EC" id="1.1.1.62"/>
    </reaction>
    <physiologicalReaction direction="left-to-right" evidence="14">
        <dbReference type="Rhea" id="RHEA:24613"/>
    </physiologicalReaction>
    <physiologicalReaction direction="right-to-left" evidence="14">
        <dbReference type="Rhea" id="RHEA:24614"/>
    </physiologicalReaction>
</comment>
<dbReference type="PRINTS" id="PR00081">
    <property type="entry name" value="GDHRDH"/>
</dbReference>
<keyword evidence="6" id="KW-0597">Phosphoprotein</keyword>
<evidence type="ECO:0000256" key="6">
    <source>
        <dbReference type="ARBA" id="ARBA00022553"/>
    </source>
</evidence>
<accession>A0A0K8R5F3</accession>
<dbReference type="FunFam" id="3.40.50.720:FF:000231">
    <property type="entry name" value="Estradiol 17-beta-dehydrogenase 8"/>
    <property type="match status" value="1"/>
</dbReference>
<dbReference type="GO" id="GO:0047035">
    <property type="term" value="F:testosterone dehydrogenase (NAD+) activity"/>
    <property type="evidence" value="ECO:0007669"/>
    <property type="project" value="UniProtKB-EC"/>
</dbReference>
<feature type="transmembrane region" description="Helical" evidence="26">
    <location>
        <begin position="12"/>
        <end position="36"/>
    </location>
</feature>
<comment type="pathway">
    <text evidence="2">Lipid metabolism; fatty acid biosynthesis.</text>
</comment>
<evidence type="ECO:0000256" key="16">
    <source>
        <dbReference type="ARBA" id="ARBA00050435"/>
    </source>
</evidence>
<dbReference type="GO" id="GO:0005759">
    <property type="term" value="C:mitochondrial matrix"/>
    <property type="evidence" value="ECO:0007669"/>
    <property type="project" value="UniProtKB-SubCell"/>
</dbReference>
<evidence type="ECO:0000256" key="24">
    <source>
        <dbReference type="ARBA" id="ARBA00083097"/>
    </source>
</evidence>
<dbReference type="Gene3D" id="3.40.50.720">
    <property type="entry name" value="NAD(P)-binding Rossmann-like Domain"/>
    <property type="match status" value="1"/>
</dbReference>
<evidence type="ECO:0000256" key="25">
    <source>
        <dbReference type="ARBA" id="ARBA00083258"/>
    </source>
</evidence>
<dbReference type="InterPro" id="IPR020904">
    <property type="entry name" value="Sc_DH/Rdtase_CS"/>
</dbReference>
<keyword evidence="5" id="KW-0444">Lipid biosynthesis</keyword>
<evidence type="ECO:0000256" key="20">
    <source>
        <dbReference type="ARBA" id="ARBA00070911"/>
    </source>
</evidence>
<dbReference type="PANTHER" id="PTHR42760:SF83">
    <property type="entry name" value="(3R)-3-HYDROXYACYL-COA DEHYDROGENASE"/>
    <property type="match status" value="1"/>
</dbReference>
<evidence type="ECO:0000256" key="7">
    <source>
        <dbReference type="ARBA" id="ARBA00022832"/>
    </source>
</evidence>
<comment type="catalytic activity">
    <reaction evidence="15">
        <text>testosterone + NAD(+) = androst-4-ene-3,17-dione + NADH + H(+)</text>
        <dbReference type="Rhea" id="RHEA:14929"/>
        <dbReference type="ChEBI" id="CHEBI:15378"/>
        <dbReference type="ChEBI" id="CHEBI:16422"/>
        <dbReference type="ChEBI" id="CHEBI:17347"/>
        <dbReference type="ChEBI" id="CHEBI:57540"/>
        <dbReference type="ChEBI" id="CHEBI:57945"/>
        <dbReference type="EC" id="1.1.1.239"/>
    </reaction>
    <physiologicalReaction direction="left-to-right" evidence="15">
        <dbReference type="Rhea" id="RHEA:14930"/>
    </physiologicalReaction>
</comment>
<keyword evidence="10" id="KW-0443">Lipid metabolism</keyword>
<reference evidence="27" key="1">
    <citation type="submission" date="2012-12" db="EMBL/GenBank/DDBJ databases">
        <title>Identification and characterization of a phenylalanine ammonia-lyase gene family in Isatis indigotica Fort.</title>
        <authorList>
            <person name="Liu Q."/>
            <person name="Chen J."/>
            <person name="Zhou X."/>
            <person name="Di P."/>
            <person name="Xiao Y."/>
            <person name="Xuan H."/>
            <person name="Zhang L."/>
            <person name="Chen W."/>
        </authorList>
    </citation>
    <scope>NUCLEOTIDE SEQUENCE</scope>
    <source>
        <tissue evidence="27">Salivary gland</tissue>
    </source>
</reference>
<comment type="subcellular location">
    <subcellularLocation>
        <location evidence="1">Mitochondrion matrix</location>
    </subcellularLocation>
</comment>
<keyword evidence="9" id="KW-0520">NAD</keyword>
<keyword evidence="12" id="KW-0275">Fatty acid biosynthesis</keyword>
<keyword evidence="26" id="KW-0472">Membrane</keyword>
<evidence type="ECO:0000256" key="26">
    <source>
        <dbReference type="SAM" id="Phobius"/>
    </source>
</evidence>
<evidence type="ECO:0000256" key="22">
    <source>
        <dbReference type="ARBA" id="ARBA00081419"/>
    </source>
</evidence>
<evidence type="ECO:0000256" key="17">
    <source>
        <dbReference type="ARBA" id="ARBA00052680"/>
    </source>
</evidence>
<comment type="subunit">
    <text evidence="18">Heterotetramer with CBR4; contains two molecules of HSD17B8 and CBR4.</text>
</comment>
<dbReference type="GO" id="GO:0006633">
    <property type="term" value="P:fatty acid biosynthetic process"/>
    <property type="evidence" value="ECO:0007669"/>
    <property type="project" value="UniProtKB-KW"/>
</dbReference>
<evidence type="ECO:0000256" key="8">
    <source>
        <dbReference type="ARBA" id="ARBA00023002"/>
    </source>
</evidence>
<evidence type="ECO:0000256" key="12">
    <source>
        <dbReference type="ARBA" id="ARBA00023160"/>
    </source>
</evidence>
<keyword evidence="7" id="KW-0276">Fatty acid metabolism</keyword>
<dbReference type="CDD" id="cd05233">
    <property type="entry name" value="SDR_c"/>
    <property type="match status" value="1"/>
</dbReference>
<dbReference type="EC" id="1.1.1.n12" evidence="4"/>
<evidence type="ECO:0000256" key="4">
    <source>
        <dbReference type="ARBA" id="ARBA00012456"/>
    </source>
</evidence>
<evidence type="ECO:0000256" key="1">
    <source>
        <dbReference type="ARBA" id="ARBA00004305"/>
    </source>
</evidence>
<evidence type="ECO:0000256" key="5">
    <source>
        <dbReference type="ARBA" id="ARBA00022516"/>
    </source>
</evidence>
<evidence type="ECO:0000256" key="9">
    <source>
        <dbReference type="ARBA" id="ARBA00023027"/>
    </source>
</evidence>
<organism evidence="27">
    <name type="scientific">Ixodes ricinus</name>
    <name type="common">Common tick</name>
    <name type="synonym">Acarus ricinus</name>
    <dbReference type="NCBI Taxonomy" id="34613"/>
    <lineage>
        <taxon>Eukaryota</taxon>
        <taxon>Metazoa</taxon>
        <taxon>Ecdysozoa</taxon>
        <taxon>Arthropoda</taxon>
        <taxon>Chelicerata</taxon>
        <taxon>Arachnida</taxon>
        <taxon>Acari</taxon>
        <taxon>Parasitiformes</taxon>
        <taxon>Ixodida</taxon>
        <taxon>Ixodoidea</taxon>
        <taxon>Ixodidae</taxon>
        <taxon>Ixodinae</taxon>
        <taxon>Ixodes</taxon>
    </lineage>
</organism>
<evidence type="ECO:0000256" key="13">
    <source>
        <dbReference type="ARBA" id="ARBA00037929"/>
    </source>
</evidence>
<comment type="similarity">
    <text evidence="3">Belongs to the short-chain dehydrogenases/reductases (SDR) family.</text>
</comment>